<name>A0AAD3P858_NEPGR</name>
<protein>
    <submittedName>
        <fullName evidence="2">Uncharacterized protein</fullName>
    </submittedName>
</protein>
<dbReference type="AlphaFoldDB" id="A0AAD3P858"/>
<dbReference type="EMBL" id="BSYO01000002">
    <property type="protein sequence ID" value="GMH00790.1"/>
    <property type="molecule type" value="Genomic_DNA"/>
</dbReference>
<proteinExistence type="predicted"/>
<feature type="region of interest" description="Disordered" evidence="1">
    <location>
        <begin position="46"/>
        <end position="67"/>
    </location>
</feature>
<evidence type="ECO:0000313" key="2">
    <source>
        <dbReference type="EMBL" id="GMH00790.1"/>
    </source>
</evidence>
<sequence length="67" mass="7526">MEAPPPSDPLPAKAAHPYDHSRIYYFHLDLGLQFPGEVLPDSLTLVQKGSRSSNQPPRRSEWSLDLV</sequence>
<organism evidence="2 3">
    <name type="scientific">Nepenthes gracilis</name>
    <name type="common">Slender pitcher plant</name>
    <dbReference type="NCBI Taxonomy" id="150966"/>
    <lineage>
        <taxon>Eukaryota</taxon>
        <taxon>Viridiplantae</taxon>
        <taxon>Streptophyta</taxon>
        <taxon>Embryophyta</taxon>
        <taxon>Tracheophyta</taxon>
        <taxon>Spermatophyta</taxon>
        <taxon>Magnoliopsida</taxon>
        <taxon>eudicotyledons</taxon>
        <taxon>Gunneridae</taxon>
        <taxon>Pentapetalae</taxon>
        <taxon>Caryophyllales</taxon>
        <taxon>Nepenthaceae</taxon>
        <taxon>Nepenthes</taxon>
    </lineage>
</organism>
<evidence type="ECO:0000256" key="1">
    <source>
        <dbReference type="SAM" id="MobiDB-lite"/>
    </source>
</evidence>
<gene>
    <name evidence="2" type="ORF">Nepgr_002629</name>
</gene>
<dbReference type="Proteomes" id="UP001279734">
    <property type="component" value="Unassembled WGS sequence"/>
</dbReference>
<accession>A0AAD3P858</accession>
<feature type="compositionally biased region" description="Polar residues" evidence="1">
    <location>
        <begin position="46"/>
        <end position="57"/>
    </location>
</feature>
<evidence type="ECO:0000313" key="3">
    <source>
        <dbReference type="Proteomes" id="UP001279734"/>
    </source>
</evidence>
<comment type="caution">
    <text evidence="2">The sequence shown here is derived from an EMBL/GenBank/DDBJ whole genome shotgun (WGS) entry which is preliminary data.</text>
</comment>
<feature type="compositionally biased region" description="Basic and acidic residues" evidence="1">
    <location>
        <begin position="58"/>
        <end position="67"/>
    </location>
</feature>
<keyword evidence="3" id="KW-1185">Reference proteome</keyword>
<reference evidence="2" key="1">
    <citation type="submission" date="2023-05" db="EMBL/GenBank/DDBJ databases">
        <title>Nepenthes gracilis genome sequencing.</title>
        <authorList>
            <person name="Fukushima K."/>
        </authorList>
    </citation>
    <scope>NUCLEOTIDE SEQUENCE</scope>
    <source>
        <strain evidence="2">SING2019-196</strain>
    </source>
</reference>